<gene>
    <name evidence="7" type="ORF">BB934_38100</name>
</gene>
<dbReference type="GO" id="GO:0055085">
    <property type="term" value="P:transmembrane transport"/>
    <property type="evidence" value="ECO:0007669"/>
    <property type="project" value="UniProtKB-ARBA"/>
</dbReference>
<dbReference type="EMBL" id="CP016619">
    <property type="protein sequence ID" value="ANY84074.1"/>
    <property type="molecule type" value="Genomic_DNA"/>
</dbReference>
<dbReference type="PROSITE" id="PS00211">
    <property type="entry name" value="ABC_TRANSPORTER_1"/>
    <property type="match status" value="1"/>
</dbReference>
<dbReference type="NCBIfam" id="TIGR01727">
    <property type="entry name" value="oligo_HPY"/>
    <property type="match status" value="1"/>
</dbReference>
<dbReference type="Gene3D" id="3.40.50.300">
    <property type="entry name" value="P-loop containing nucleotide triphosphate hydrolases"/>
    <property type="match status" value="1"/>
</dbReference>
<comment type="subcellular location">
    <subcellularLocation>
        <location evidence="1">Cell inner membrane</location>
        <topology evidence="1">Peripheral membrane protein</topology>
    </subcellularLocation>
</comment>
<evidence type="ECO:0000256" key="4">
    <source>
        <dbReference type="ARBA" id="ARBA00022741"/>
    </source>
</evidence>
<keyword evidence="4" id="KW-0547">Nucleotide-binding</keyword>
<organism evidence="7">
    <name type="scientific">Microvirga ossetica</name>
    <dbReference type="NCBI Taxonomy" id="1882682"/>
    <lineage>
        <taxon>Bacteria</taxon>
        <taxon>Pseudomonadati</taxon>
        <taxon>Pseudomonadota</taxon>
        <taxon>Alphaproteobacteria</taxon>
        <taxon>Hyphomicrobiales</taxon>
        <taxon>Methylobacteriaceae</taxon>
        <taxon>Microvirga</taxon>
    </lineage>
</organism>
<dbReference type="GO" id="GO:0005886">
    <property type="term" value="C:plasma membrane"/>
    <property type="evidence" value="ECO:0007669"/>
    <property type="project" value="UniProtKB-SubCell"/>
</dbReference>
<proteinExistence type="inferred from homology"/>
<dbReference type="InterPro" id="IPR013563">
    <property type="entry name" value="Oligopep_ABC_C"/>
</dbReference>
<dbReference type="KEGG" id="moc:BB934_38100"/>
<comment type="similarity">
    <text evidence="2">Belongs to the ABC transporter superfamily.</text>
</comment>
<dbReference type="FunFam" id="3.40.50.300:FF:000016">
    <property type="entry name" value="Oligopeptide ABC transporter ATP-binding component"/>
    <property type="match status" value="1"/>
</dbReference>
<dbReference type="PANTHER" id="PTHR43776">
    <property type="entry name" value="TRANSPORT ATP-BINDING PROTEIN"/>
    <property type="match status" value="1"/>
</dbReference>
<dbReference type="InterPro" id="IPR003593">
    <property type="entry name" value="AAA+_ATPase"/>
</dbReference>
<geneLocation type="plasmid" evidence="7">
    <name>unnamed2</name>
</geneLocation>
<evidence type="ECO:0000256" key="5">
    <source>
        <dbReference type="ARBA" id="ARBA00022840"/>
    </source>
</evidence>
<dbReference type="AlphaFoldDB" id="A0A1B2EVT9"/>
<dbReference type="InterPro" id="IPR027417">
    <property type="entry name" value="P-loop_NTPase"/>
</dbReference>
<dbReference type="GO" id="GO:0015833">
    <property type="term" value="P:peptide transport"/>
    <property type="evidence" value="ECO:0007669"/>
    <property type="project" value="InterPro"/>
</dbReference>
<dbReference type="Pfam" id="PF08352">
    <property type="entry name" value="oligo_HPY"/>
    <property type="match status" value="1"/>
</dbReference>
<dbReference type="InterPro" id="IPR050319">
    <property type="entry name" value="ABC_transp_ATP-bind"/>
</dbReference>
<dbReference type="RefSeq" id="WP_099515006.1">
    <property type="nucleotide sequence ID" value="NZ_CP016619.1"/>
</dbReference>
<evidence type="ECO:0000256" key="1">
    <source>
        <dbReference type="ARBA" id="ARBA00004417"/>
    </source>
</evidence>
<keyword evidence="7" id="KW-0614">Plasmid</keyword>
<dbReference type="Pfam" id="PF00005">
    <property type="entry name" value="ABC_tran"/>
    <property type="match status" value="1"/>
</dbReference>
<sequence length="336" mass="36362">MNRPLLEVQGLKQYYPTGSGETATAVKAVDGVSFSIARGEVLGLVGESGSGKSTIGKAVVGLVQLTSGEIRLEGVTLAEALRNQQGSARRRVQMIFQDPYSSLNPRLRVSQILSEGPQIHGLAKNAAERGRRVRELLDLVSLPASATERYPHEFSGGQRQRIGIARALSVEPDLIVVDETVSALDVPVQAQVINLLEDLKERLGLTLLFIAHDLAVVQHVSDRVAVLYLGRVMEIASSDDLFERAHHPYTRALLSAIPRHDTPTQHSHIELTGEIPSPMSPPSGCVFRTRCAFALPACAKIRPELTEVAPGHAKACIRDDLDARDGRLGSRGTDQS</sequence>
<dbReference type="PROSITE" id="PS50893">
    <property type="entry name" value="ABC_TRANSPORTER_2"/>
    <property type="match status" value="1"/>
</dbReference>
<reference evidence="7" key="1">
    <citation type="submission" date="2016-07" db="EMBL/GenBank/DDBJ databases">
        <title>Microvirga ossetica sp. nov. a new species of rhizobia isolated from root nodules of the legume species Vicia alpestris Steven originated from North Ossetia region in the Caucasus.</title>
        <authorList>
            <person name="Safronova V.I."/>
            <person name="Kuznetsova I.G."/>
            <person name="Sazanova A.L."/>
            <person name="Belimov A."/>
            <person name="Andronov E."/>
            <person name="Osledkin Y.S."/>
            <person name="Onishchuk O.P."/>
            <person name="Kurchak O.N."/>
            <person name="Shaposhnikov A.I."/>
            <person name="Willems A."/>
            <person name="Tikhonovich I.A."/>
        </authorList>
    </citation>
    <scope>NUCLEOTIDE SEQUENCE [LARGE SCALE GENOMIC DNA]</scope>
    <source>
        <strain evidence="7">V5/3M</strain>
        <plasmid evidence="7">unnamed2</plasmid>
    </source>
</reference>
<dbReference type="PANTHER" id="PTHR43776:SF7">
    <property type="entry name" value="D,D-DIPEPTIDE TRANSPORT ATP-BINDING PROTEIN DDPF-RELATED"/>
    <property type="match status" value="1"/>
</dbReference>
<accession>A0A1B2EVT9</accession>
<evidence type="ECO:0000259" key="6">
    <source>
        <dbReference type="PROSITE" id="PS50893"/>
    </source>
</evidence>
<dbReference type="CDD" id="cd03257">
    <property type="entry name" value="ABC_NikE_OppD_transporters"/>
    <property type="match status" value="1"/>
</dbReference>
<dbReference type="GO" id="GO:0016887">
    <property type="term" value="F:ATP hydrolysis activity"/>
    <property type="evidence" value="ECO:0007669"/>
    <property type="project" value="InterPro"/>
</dbReference>
<evidence type="ECO:0000313" key="7">
    <source>
        <dbReference type="EMBL" id="ANY84074.1"/>
    </source>
</evidence>
<keyword evidence="3" id="KW-0813">Transport</keyword>
<keyword evidence="5 7" id="KW-0067">ATP-binding</keyword>
<name>A0A1B2EVT9_9HYPH</name>
<dbReference type="SUPFAM" id="SSF52540">
    <property type="entry name" value="P-loop containing nucleoside triphosphate hydrolases"/>
    <property type="match status" value="1"/>
</dbReference>
<protein>
    <submittedName>
        <fullName evidence="7">Peptide ABC transporter ATP-binding protein</fullName>
    </submittedName>
</protein>
<dbReference type="SMART" id="SM00382">
    <property type="entry name" value="AAA"/>
    <property type="match status" value="1"/>
</dbReference>
<dbReference type="InterPro" id="IPR017871">
    <property type="entry name" value="ABC_transporter-like_CS"/>
</dbReference>
<dbReference type="InterPro" id="IPR003439">
    <property type="entry name" value="ABC_transporter-like_ATP-bd"/>
</dbReference>
<feature type="domain" description="ABC transporter" evidence="6">
    <location>
        <begin position="6"/>
        <end position="254"/>
    </location>
</feature>
<evidence type="ECO:0000256" key="3">
    <source>
        <dbReference type="ARBA" id="ARBA00022448"/>
    </source>
</evidence>
<evidence type="ECO:0000256" key="2">
    <source>
        <dbReference type="ARBA" id="ARBA00005417"/>
    </source>
</evidence>
<dbReference type="OrthoDB" id="9815712at2"/>
<dbReference type="GO" id="GO:0005524">
    <property type="term" value="F:ATP binding"/>
    <property type="evidence" value="ECO:0007669"/>
    <property type="project" value="UniProtKB-KW"/>
</dbReference>